<dbReference type="InterPro" id="IPR042652">
    <property type="entry name" value="CACUL1"/>
</dbReference>
<organism evidence="3 4">
    <name type="scientific">Petrolisthes cinctipes</name>
    <name type="common">Flat porcelain crab</name>
    <dbReference type="NCBI Taxonomy" id="88211"/>
    <lineage>
        <taxon>Eukaryota</taxon>
        <taxon>Metazoa</taxon>
        <taxon>Ecdysozoa</taxon>
        <taxon>Arthropoda</taxon>
        <taxon>Crustacea</taxon>
        <taxon>Multicrustacea</taxon>
        <taxon>Malacostraca</taxon>
        <taxon>Eumalacostraca</taxon>
        <taxon>Eucarida</taxon>
        <taxon>Decapoda</taxon>
        <taxon>Pleocyemata</taxon>
        <taxon>Anomura</taxon>
        <taxon>Galatheoidea</taxon>
        <taxon>Porcellanidae</taxon>
        <taxon>Petrolisthes</taxon>
    </lineage>
</organism>
<dbReference type="GO" id="GO:0006511">
    <property type="term" value="P:ubiquitin-dependent protein catabolic process"/>
    <property type="evidence" value="ECO:0007669"/>
    <property type="project" value="InterPro"/>
</dbReference>
<dbReference type="AlphaFoldDB" id="A0AAE1EHW8"/>
<evidence type="ECO:0000313" key="3">
    <source>
        <dbReference type="EMBL" id="KAK3851475.1"/>
    </source>
</evidence>
<dbReference type="InterPro" id="IPR016159">
    <property type="entry name" value="Cullin_repeat-like_dom_sf"/>
</dbReference>
<dbReference type="PANTHER" id="PTHR46636">
    <property type="entry name" value="CDK2-ASSOCIATED AND CULLIN DOMAIN-CONTAINING PROTEIN 1"/>
    <property type="match status" value="1"/>
</dbReference>
<dbReference type="Gene3D" id="1.20.1310.10">
    <property type="entry name" value="Cullin Repeats"/>
    <property type="match status" value="1"/>
</dbReference>
<dbReference type="GO" id="GO:0019901">
    <property type="term" value="F:protein kinase binding"/>
    <property type="evidence" value="ECO:0007669"/>
    <property type="project" value="TreeGrafter"/>
</dbReference>
<accession>A0AAE1EHW8</accession>
<proteinExistence type="inferred from homology"/>
<dbReference type="Pfam" id="PF00888">
    <property type="entry name" value="Cullin"/>
    <property type="match status" value="1"/>
</dbReference>
<evidence type="ECO:0000313" key="4">
    <source>
        <dbReference type="Proteomes" id="UP001286313"/>
    </source>
</evidence>
<evidence type="ECO:0000256" key="1">
    <source>
        <dbReference type="ARBA" id="ARBA00006019"/>
    </source>
</evidence>
<dbReference type="EMBL" id="JAWQEG010007883">
    <property type="protein sequence ID" value="KAK3851475.1"/>
    <property type="molecule type" value="Genomic_DNA"/>
</dbReference>
<comment type="similarity">
    <text evidence="1">Belongs to the cullin family.</text>
</comment>
<gene>
    <name evidence="3" type="ORF">Pcinc_041884</name>
</gene>
<keyword evidence="4" id="KW-1185">Reference proteome</keyword>
<dbReference type="InterPro" id="IPR001373">
    <property type="entry name" value="Cullin_N"/>
</dbReference>
<dbReference type="GO" id="GO:0031625">
    <property type="term" value="F:ubiquitin protein ligase binding"/>
    <property type="evidence" value="ECO:0007669"/>
    <property type="project" value="InterPro"/>
</dbReference>
<sequence length="253" mass="28741">MDEIFPQRALALGMMTHEDYSNTFWPKLCTAVDKLLEGPPPQENSGPPIEFEPMYAAAYKCVCQQHSETLYKDLTSHIHSHFHWLATQLQNGGGDNLIDKYYHAVHRAMYSLDGIIPIFTYLNKVYVVSKLSSNLRTELQMIFCTAVIDPVIDKLIATVKEVTGTDMRPFSAAPHVVASLIKNLYKLNPTYAHQYPQVFASYIPCVLPAMREQELSNYISETRQLQASLRQNWISNPPITQGTKRSLDEESNT</sequence>
<dbReference type="Proteomes" id="UP001286313">
    <property type="component" value="Unassembled WGS sequence"/>
</dbReference>
<dbReference type="GO" id="GO:0000082">
    <property type="term" value="P:G1/S transition of mitotic cell cycle"/>
    <property type="evidence" value="ECO:0007669"/>
    <property type="project" value="TreeGrafter"/>
</dbReference>
<comment type="caution">
    <text evidence="3">The sequence shown here is derived from an EMBL/GenBank/DDBJ whole genome shotgun (WGS) entry which is preliminary data.</text>
</comment>
<reference evidence="3" key="1">
    <citation type="submission" date="2023-10" db="EMBL/GenBank/DDBJ databases">
        <title>Genome assemblies of two species of porcelain crab, Petrolisthes cinctipes and Petrolisthes manimaculis (Anomura: Porcellanidae).</title>
        <authorList>
            <person name="Angst P."/>
        </authorList>
    </citation>
    <scope>NUCLEOTIDE SEQUENCE</scope>
    <source>
        <strain evidence="3">PB745_01</strain>
        <tissue evidence="3">Gill</tissue>
    </source>
</reference>
<dbReference type="SUPFAM" id="SSF74788">
    <property type="entry name" value="Cullin repeat-like"/>
    <property type="match status" value="1"/>
</dbReference>
<protein>
    <recommendedName>
        <fullName evidence="2">Cullin N-terminal domain-containing protein</fullName>
    </recommendedName>
</protein>
<dbReference type="PANTHER" id="PTHR46636:SF1">
    <property type="entry name" value="CDK2-ASSOCIATED AND CULLIN DOMAIN-CONTAINING PROTEIN 1"/>
    <property type="match status" value="1"/>
</dbReference>
<evidence type="ECO:0000259" key="2">
    <source>
        <dbReference type="Pfam" id="PF00888"/>
    </source>
</evidence>
<name>A0AAE1EHW8_PETCI</name>
<feature type="domain" description="Cullin N-terminal" evidence="2">
    <location>
        <begin position="25"/>
        <end position="200"/>
    </location>
</feature>